<dbReference type="Pfam" id="PF09631">
    <property type="entry name" value="Sen15"/>
    <property type="match status" value="1"/>
</dbReference>
<dbReference type="InterPro" id="IPR011856">
    <property type="entry name" value="tRNA_endonuc-like_dom_sf"/>
</dbReference>
<gene>
    <name evidence="4" type="ORF">RR48_02859</name>
</gene>
<reference evidence="4 5" key="1">
    <citation type="journal article" date="2015" name="Nat. Commun.">
        <title>Outbred genome sequencing and CRISPR/Cas9 gene editing in butterflies.</title>
        <authorList>
            <person name="Li X."/>
            <person name="Fan D."/>
            <person name="Zhang W."/>
            <person name="Liu G."/>
            <person name="Zhang L."/>
            <person name="Zhao L."/>
            <person name="Fang X."/>
            <person name="Chen L."/>
            <person name="Dong Y."/>
            <person name="Chen Y."/>
            <person name="Ding Y."/>
            <person name="Zhao R."/>
            <person name="Feng M."/>
            <person name="Zhu Y."/>
            <person name="Feng Y."/>
            <person name="Jiang X."/>
            <person name="Zhu D."/>
            <person name="Xiang H."/>
            <person name="Feng X."/>
            <person name="Li S."/>
            <person name="Wang J."/>
            <person name="Zhang G."/>
            <person name="Kronforst M.R."/>
            <person name="Wang W."/>
        </authorList>
    </citation>
    <scope>NUCLEOTIDE SEQUENCE [LARGE SCALE GENOMIC DNA]</scope>
    <source>
        <strain evidence="4">Ya'a_city_454_Pm</strain>
        <tissue evidence="4">Whole body</tissue>
    </source>
</reference>
<dbReference type="GO" id="GO:0003676">
    <property type="term" value="F:nucleic acid binding"/>
    <property type="evidence" value="ECO:0007669"/>
    <property type="project" value="InterPro"/>
</dbReference>
<dbReference type="KEGG" id="pmac:106710515"/>
<dbReference type="STRING" id="76193.A0A0N0PEL4"/>
<dbReference type="GO" id="GO:0006388">
    <property type="term" value="P:tRNA splicing, via endonucleolytic cleavage and ligation"/>
    <property type="evidence" value="ECO:0007669"/>
    <property type="project" value="InterPro"/>
</dbReference>
<dbReference type="SUPFAM" id="SSF53032">
    <property type="entry name" value="tRNA-intron endonuclease catalytic domain-like"/>
    <property type="match status" value="1"/>
</dbReference>
<comment type="similarity">
    <text evidence="1">Belongs to the SEN15 family.</text>
</comment>
<evidence type="ECO:0000313" key="4">
    <source>
        <dbReference type="EMBL" id="KPJ20106.1"/>
    </source>
</evidence>
<dbReference type="InterPro" id="IPR018593">
    <property type="entry name" value="tRNA-endonuc_su_Sen15"/>
</dbReference>
<dbReference type="InParanoid" id="A0A0N0PEL4"/>
<dbReference type="Proteomes" id="UP000053240">
    <property type="component" value="Unassembled WGS sequence"/>
</dbReference>
<proteinExistence type="inferred from homology"/>
<dbReference type="Gene3D" id="3.40.1350.10">
    <property type="match status" value="1"/>
</dbReference>
<evidence type="ECO:0000259" key="3">
    <source>
        <dbReference type="Pfam" id="PF09631"/>
    </source>
</evidence>
<dbReference type="EMBL" id="KQ459764">
    <property type="protein sequence ID" value="KPJ20106.1"/>
    <property type="molecule type" value="Genomic_DNA"/>
</dbReference>
<dbReference type="OrthoDB" id="10002170at2759"/>
<keyword evidence="2" id="KW-0819">tRNA processing</keyword>
<name>A0A0N0PEL4_PAPMA</name>
<feature type="domain" description="tRNA-splicing endonuclease subunit Sen15" evidence="3">
    <location>
        <begin position="29"/>
        <end position="119"/>
    </location>
</feature>
<organism evidence="4 5">
    <name type="scientific">Papilio machaon</name>
    <name type="common">Old World swallowtail butterfly</name>
    <dbReference type="NCBI Taxonomy" id="76193"/>
    <lineage>
        <taxon>Eukaryota</taxon>
        <taxon>Metazoa</taxon>
        <taxon>Ecdysozoa</taxon>
        <taxon>Arthropoda</taxon>
        <taxon>Hexapoda</taxon>
        <taxon>Insecta</taxon>
        <taxon>Pterygota</taxon>
        <taxon>Neoptera</taxon>
        <taxon>Endopterygota</taxon>
        <taxon>Lepidoptera</taxon>
        <taxon>Glossata</taxon>
        <taxon>Ditrysia</taxon>
        <taxon>Papilionoidea</taxon>
        <taxon>Papilionidae</taxon>
        <taxon>Papilioninae</taxon>
        <taxon>Papilio</taxon>
    </lineage>
</organism>
<dbReference type="GO" id="GO:0005634">
    <property type="term" value="C:nucleus"/>
    <property type="evidence" value="ECO:0007669"/>
    <property type="project" value="UniProtKB-ARBA"/>
</dbReference>
<dbReference type="PANTHER" id="PTHR28582">
    <property type="entry name" value="TRNA-SPLICING ENDONUCLEASE SUBUNIT SEN15"/>
    <property type="match status" value="1"/>
</dbReference>
<accession>A0A0N0PEL4</accession>
<evidence type="ECO:0000256" key="2">
    <source>
        <dbReference type="ARBA" id="ARBA00022694"/>
    </source>
</evidence>
<dbReference type="PANTHER" id="PTHR28582:SF1">
    <property type="entry name" value="TRNA-SPLICING ENDONUCLEASE SUBUNIT SEN15"/>
    <property type="match status" value="1"/>
</dbReference>
<sequence length="169" mass="19804">MEVEAKIKEDMRKLGCQSEKKVTLAYHLYIYLLDEKLMYDTEYCYNKDVDTLYIVARPNKNEKMNIYVPIPTSFDVSVDYINKMQENLCTVETGPTINLAFIEEDFTIVLYTFTKGLVDRPSLDRSTQLKCREEKRRFINSEIHKKKMDILNDAMNGGIVDDDDCEIIE</sequence>
<keyword evidence="5" id="KW-1185">Reference proteome</keyword>
<evidence type="ECO:0000256" key="1">
    <source>
        <dbReference type="ARBA" id="ARBA00006091"/>
    </source>
</evidence>
<dbReference type="AlphaFoldDB" id="A0A0N0PEL4"/>
<dbReference type="InterPro" id="IPR036167">
    <property type="entry name" value="tRNA_intron_Endo_cat-like_sf"/>
</dbReference>
<evidence type="ECO:0000313" key="5">
    <source>
        <dbReference type="Proteomes" id="UP000053240"/>
    </source>
</evidence>
<protein>
    <recommendedName>
        <fullName evidence="3">tRNA-splicing endonuclease subunit Sen15 domain-containing protein</fullName>
    </recommendedName>
</protein>